<comment type="function">
    <text evidence="1">This protein is a component of the acetyl coenzyme A carboxylase complex; first, biotin carboxylase catalyzes the carboxylation of the carrier protein and then the transcarboxylase transfers the carboxyl group to form malonyl-CoA.</text>
</comment>
<evidence type="ECO:0000256" key="8">
    <source>
        <dbReference type="ARBA" id="ARBA00022832"/>
    </source>
</evidence>
<evidence type="ECO:0000259" key="15">
    <source>
        <dbReference type="PROSITE" id="PS50979"/>
    </source>
</evidence>
<evidence type="ECO:0000256" key="12">
    <source>
        <dbReference type="ARBA" id="ARBA00048600"/>
    </source>
</evidence>
<dbReference type="Pfam" id="PF00289">
    <property type="entry name" value="Biotin_carb_N"/>
    <property type="match status" value="1"/>
</dbReference>
<dbReference type="PROSITE" id="PS00866">
    <property type="entry name" value="CPSASE_1"/>
    <property type="match status" value="1"/>
</dbReference>
<dbReference type="PROSITE" id="PS50979">
    <property type="entry name" value="BC"/>
    <property type="match status" value="1"/>
</dbReference>
<keyword evidence="8" id="KW-0276">Fatty acid metabolism</keyword>
<accession>A0A167YZ76</accession>
<evidence type="ECO:0000313" key="16">
    <source>
        <dbReference type="EMBL" id="KZN94728.1"/>
    </source>
</evidence>
<dbReference type="NCBIfam" id="NF006367">
    <property type="entry name" value="PRK08591.1"/>
    <property type="match status" value="1"/>
</dbReference>
<dbReference type="GO" id="GO:0005524">
    <property type="term" value="F:ATP binding"/>
    <property type="evidence" value="ECO:0007669"/>
    <property type="project" value="UniProtKB-UniRule"/>
</dbReference>
<keyword evidence="5" id="KW-0444">Lipid biosynthesis</keyword>
<dbReference type="PROSITE" id="PS00867">
    <property type="entry name" value="CPSASE_2"/>
    <property type="match status" value="1"/>
</dbReference>
<dbReference type="FunFam" id="3.30.1490.20:FF:000003">
    <property type="entry name" value="acetyl-CoA carboxylase isoform X1"/>
    <property type="match status" value="1"/>
</dbReference>
<dbReference type="InterPro" id="IPR011764">
    <property type="entry name" value="Biotin_carboxylation_dom"/>
</dbReference>
<dbReference type="InterPro" id="IPR005482">
    <property type="entry name" value="Biotin_COase_C"/>
</dbReference>
<evidence type="ECO:0000256" key="1">
    <source>
        <dbReference type="ARBA" id="ARBA00003761"/>
    </source>
</evidence>
<dbReference type="GO" id="GO:0004075">
    <property type="term" value="F:biotin carboxylase activity"/>
    <property type="evidence" value="ECO:0007669"/>
    <property type="project" value="UniProtKB-EC"/>
</dbReference>
<dbReference type="InterPro" id="IPR005481">
    <property type="entry name" value="BC-like_N"/>
</dbReference>
<keyword evidence="17" id="KW-1185">Reference proteome</keyword>
<reference evidence="16 17" key="1">
    <citation type="submission" date="2016-04" db="EMBL/GenBank/DDBJ databases">
        <title>Draft genome sequence of Aeribacillus pallidus 8m3 from petroleum reservoir.</title>
        <authorList>
            <person name="Poltaraus A.B."/>
            <person name="Nazina T.N."/>
            <person name="Tourova T.P."/>
            <person name="Malakho S.M."/>
            <person name="Korshunova A.V."/>
            <person name="Sokolova D.S."/>
        </authorList>
    </citation>
    <scope>NUCLEOTIDE SEQUENCE [LARGE SCALE GENOMIC DNA]</scope>
    <source>
        <strain evidence="16 17">8m3</strain>
    </source>
</reference>
<dbReference type="FunFam" id="3.30.470.20:FF:000028">
    <property type="entry name" value="Methylcrotonoyl-CoA carboxylase subunit alpha, mitochondrial"/>
    <property type="match status" value="1"/>
</dbReference>
<comment type="pathway">
    <text evidence="2">Lipid metabolism; malonyl-CoA biosynthesis; malonyl-CoA from acetyl-CoA: step 1/1.</text>
</comment>
<evidence type="ECO:0000256" key="2">
    <source>
        <dbReference type="ARBA" id="ARBA00004956"/>
    </source>
</evidence>
<keyword evidence="7 13" id="KW-0547">Nucleotide-binding</keyword>
<dbReference type="FunFam" id="3.40.50.20:FF:000010">
    <property type="entry name" value="Propionyl-CoA carboxylase subunit alpha"/>
    <property type="match status" value="1"/>
</dbReference>
<dbReference type="InterPro" id="IPR050856">
    <property type="entry name" value="Biotin_carboxylase_complex"/>
</dbReference>
<dbReference type="EMBL" id="LWBR01000075">
    <property type="protein sequence ID" value="KZN94728.1"/>
    <property type="molecule type" value="Genomic_DNA"/>
</dbReference>
<dbReference type="STRING" id="33936.AZI98_17165"/>
<dbReference type="OrthoDB" id="9807469at2"/>
<dbReference type="InterPro" id="IPR011761">
    <property type="entry name" value="ATP-grasp"/>
</dbReference>
<dbReference type="Proteomes" id="UP000076476">
    <property type="component" value="Unassembled WGS sequence"/>
</dbReference>
<dbReference type="PANTHER" id="PTHR18866:SF33">
    <property type="entry name" value="METHYLCROTONOYL-COA CARBOXYLASE SUBUNIT ALPHA, MITOCHONDRIAL-RELATED"/>
    <property type="match status" value="1"/>
</dbReference>
<gene>
    <name evidence="16" type="ORF">AZI98_17165</name>
</gene>
<dbReference type="PROSITE" id="PS50975">
    <property type="entry name" value="ATP_GRASP"/>
    <property type="match status" value="1"/>
</dbReference>
<dbReference type="SUPFAM" id="SSF56059">
    <property type="entry name" value="Glutathione synthetase ATP-binding domain-like"/>
    <property type="match status" value="1"/>
</dbReference>
<dbReference type="SUPFAM" id="SSF52440">
    <property type="entry name" value="PreATP-grasp domain"/>
    <property type="match status" value="1"/>
</dbReference>
<dbReference type="RefSeq" id="WP_063389477.1">
    <property type="nucleotide sequence ID" value="NZ_LWBR01000075.1"/>
</dbReference>
<keyword evidence="11" id="KW-0092">Biotin</keyword>
<evidence type="ECO:0000256" key="9">
    <source>
        <dbReference type="ARBA" id="ARBA00022840"/>
    </source>
</evidence>
<evidence type="ECO:0000256" key="4">
    <source>
        <dbReference type="ARBA" id="ARBA00013263"/>
    </source>
</evidence>
<dbReference type="Pfam" id="PF02785">
    <property type="entry name" value="Biotin_carb_C"/>
    <property type="match status" value="1"/>
</dbReference>
<comment type="caution">
    <text evidence="16">The sequence shown here is derived from an EMBL/GenBank/DDBJ whole genome shotgun (WGS) entry which is preliminary data.</text>
</comment>
<keyword evidence="10" id="KW-0443">Lipid metabolism</keyword>
<dbReference type="GO" id="GO:0046872">
    <property type="term" value="F:metal ion binding"/>
    <property type="evidence" value="ECO:0007669"/>
    <property type="project" value="InterPro"/>
</dbReference>
<name>A0A167YZ76_9BACI</name>
<dbReference type="SUPFAM" id="SSF51246">
    <property type="entry name" value="Rudiment single hybrid motif"/>
    <property type="match status" value="1"/>
</dbReference>
<evidence type="ECO:0000256" key="13">
    <source>
        <dbReference type="PROSITE-ProRule" id="PRU00409"/>
    </source>
</evidence>
<dbReference type="GO" id="GO:0006633">
    <property type="term" value="P:fatty acid biosynthetic process"/>
    <property type="evidence" value="ECO:0007669"/>
    <property type="project" value="UniProtKB-KW"/>
</dbReference>
<dbReference type="PANTHER" id="PTHR18866">
    <property type="entry name" value="CARBOXYLASE:PYRUVATE/ACETYL-COA/PROPIONYL-COA CARBOXYLASE"/>
    <property type="match status" value="1"/>
</dbReference>
<dbReference type="EC" id="6.3.4.14" evidence="4"/>
<dbReference type="InterPro" id="IPR011054">
    <property type="entry name" value="Rudment_hybrid_motif"/>
</dbReference>
<evidence type="ECO:0000256" key="5">
    <source>
        <dbReference type="ARBA" id="ARBA00022516"/>
    </source>
</evidence>
<dbReference type="InterPro" id="IPR016185">
    <property type="entry name" value="PreATP-grasp_dom_sf"/>
</dbReference>
<evidence type="ECO:0000256" key="11">
    <source>
        <dbReference type="ARBA" id="ARBA00023267"/>
    </source>
</evidence>
<proteinExistence type="predicted"/>
<dbReference type="Pfam" id="PF02786">
    <property type="entry name" value="CPSase_L_D2"/>
    <property type="match status" value="1"/>
</dbReference>
<dbReference type="Gene3D" id="3.30.470.20">
    <property type="entry name" value="ATP-grasp fold, B domain"/>
    <property type="match status" value="1"/>
</dbReference>
<dbReference type="SMART" id="SM00878">
    <property type="entry name" value="Biotin_carb_C"/>
    <property type="match status" value="1"/>
</dbReference>
<keyword evidence="9 13" id="KW-0067">ATP-binding</keyword>
<evidence type="ECO:0000256" key="6">
    <source>
        <dbReference type="ARBA" id="ARBA00022598"/>
    </source>
</evidence>
<dbReference type="AlphaFoldDB" id="A0A167YZ76"/>
<evidence type="ECO:0000313" key="17">
    <source>
        <dbReference type="Proteomes" id="UP000076476"/>
    </source>
</evidence>
<sequence>MFKKVLVANRGEIAARVIRTCRRLGIQTVAIYSEADADSLHVKWANEAYLIGKPHVSESYLNIDKIIDVAKATKAEAIHPGYGLLSENPTFAHRCEEEGIVFIGPNADVIAKMGSKIESRKTMSEAGVPIVPGISFPLQNVEEAASTAATIGYPIMLKASCGGGGIGMQIVHNEEELHKVFEGNQKRATSFFGDGAMYLEKYIQNPRHIEVQLLADHYGNYVYLWERECSIQRRHQKVIEEAPSLYLDEQTRKRMGETAIQAAQYIGYTNAGTIEFLVDEQKNFYFLEMNTRLQVEHPVTEEITGLDLVEEQLRIAAGEKLGYSQDHVQRQGHAIEVRIYAEDPKTFFPSPGTITALQLPEGERIRNETAVQSGMVVTPFYDPMIAKLIVKGENRKEAINRMLQALGSYQIEGIKTNIPMLKEVLAHPEFQAGHTTTDFVNRHLSSVSIKK</sequence>
<evidence type="ECO:0000256" key="3">
    <source>
        <dbReference type="ARBA" id="ARBA00011750"/>
    </source>
</evidence>
<evidence type="ECO:0000256" key="10">
    <source>
        <dbReference type="ARBA" id="ARBA00023160"/>
    </source>
</evidence>
<feature type="domain" description="Biotin carboxylation" evidence="15">
    <location>
        <begin position="1"/>
        <end position="445"/>
    </location>
</feature>
<comment type="subunit">
    <text evidence="3">Acetyl-CoA carboxylase is a heterohexamer of biotin carboxyl carrier protein, biotin carboxylase and the two subunits of carboxyl transferase in a 2:2 complex.</text>
</comment>
<evidence type="ECO:0000259" key="14">
    <source>
        <dbReference type="PROSITE" id="PS50975"/>
    </source>
</evidence>
<keyword evidence="10" id="KW-0275">Fatty acid biosynthesis</keyword>
<comment type="catalytic activity">
    <reaction evidence="12">
        <text>N(6)-biotinyl-L-lysyl-[protein] + hydrogencarbonate + ATP = N(6)-carboxybiotinyl-L-lysyl-[protein] + ADP + phosphate + H(+)</text>
        <dbReference type="Rhea" id="RHEA:13501"/>
        <dbReference type="Rhea" id="RHEA-COMP:10505"/>
        <dbReference type="Rhea" id="RHEA-COMP:10506"/>
        <dbReference type="ChEBI" id="CHEBI:15378"/>
        <dbReference type="ChEBI" id="CHEBI:17544"/>
        <dbReference type="ChEBI" id="CHEBI:30616"/>
        <dbReference type="ChEBI" id="CHEBI:43474"/>
        <dbReference type="ChEBI" id="CHEBI:83144"/>
        <dbReference type="ChEBI" id="CHEBI:83145"/>
        <dbReference type="ChEBI" id="CHEBI:456216"/>
        <dbReference type="EC" id="6.3.4.14"/>
    </reaction>
</comment>
<feature type="domain" description="ATP-grasp" evidence="14">
    <location>
        <begin position="120"/>
        <end position="317"/>
    </location>
</feature>
<keyword evidence="6" id="KW-0436">Ligase</keyword>
<organism evidence="16 17">
    <name type="scientific">Aeribacillus pallidus</name>
    <dbReference type="NCBI Taxonomy" id="33936"/>
    <lineage>
        <taxon>Bacteria</taxon>
        <taxon>Bacillati</taxon>
        <taxon>Bacillota</taxon>
        <taxon>Bacilli</taxon>
        <taxon>Bacillales</taxon>
        <taxon>Bacillaceae</taxon>
        <taxon>Aeribacillus</taxon>
    </lineage>
</organism>
<protein>
    <recommendedName>
        <fullName evidence="4">biotin carboxylase</fullName>
        <ecNumber evidence="4">6.3.4.14</ecNumber>
    </recommendedName>
</protein>
<evidence type="ECO:0000256" key="7">
    <source>
        <dbReference type="ARBA" id="ARBA00022741"/>
    </source>
</evidence>
<dbReference type="InterPro" id="IPR005479">
    <property type="entry name" value="CPAse_ATP-bd"/>
</dbReference>